<name>A0A3S8SEZ1_LACHE</name>
<dbReference type="GO" id="GO:0005524">
    <property type="term" value="F:ATP binding"/>
    <property type="evidence" value="ECO:0007669"/>
    <property type="project" value="UniProtKB-KW"/>
</dbReference>
<keyword evidence="5" id="KW-0479">Metal-binding</keyword>
<keyword evidence="5" id="KW-0460">Magnesium</keyword>
<comment type="similarity">
    <text evidence="1 5">Belongs to the 5-formyltetrahydrofolate cyclo-ligase family.</text>
</comment>
<dbReference type="InterPro" id="IPR002698">
    <property type="entry name" value="FTHF_cligase"/>
</dbReference>
<feature type="binding site" evidence="4">
    <location>
        <position position="64"/>
    </location>
    <ligand>
        <name>substrate</name>
    </ligand>
</feature>
<keyword evidence="2 4" id="KW-0547">Nucleotide-binding</keyword>
<dbReference type="PANTHER" id="PTHR23407:SF1">
    <property type="entry name" value="5-FORMYLTETRAHYDROFOLATE CYCLO-LIGASE"/>
    <property type="match status" value="1"/>
</dbReference>
<evidence type="ECO:0000256" key="2">
    <source>
        <dbReference type="ARBA" id="ARBA00022741"/>
    </source>
</evidence>
<dbReference type="InterPro" id="IPR024185">
    <property type="entry name" value="FTHF_cligase-like_sf"/>
</dbReference>
<evidence type="ECO:0000313" key="7">
    <source>
        <dbReference type="Proteomes" id="UP000267945"/>
    </source>
</evidence>
<evidence type="ECO:0000256" key="4">
    <source>
        <dbReference type="PIRSR" id="PIRSR006806-1"/>
    </source>
</evidence>
<keyword evidence="6" id="KW-0436">Ligase</keyword>
<sequence>MPAIFYRQKMKKSELRKIQIEKLKCFAKTKDKKLEDTILLKKLMATDLIKNSQTIGITASLPLEIDTSEIIAHLWDEGKEVYLAKAENDQNHTLNFLHYTYMSKLKKSSFGVEEIVDTDAKINNHLDLVIVPGLAFAQDSHVRLGFGGGYYDRFLAKYNPTTVSLVNSKMQFQHAEWPVEKTDVPVQTLITTETY</sequence>
<dbReference type="PIRSF" id="PIRSF006806">
    <property type="entry name" value="FTHF_cligase"/>
    <property type="match status" value="1"/>
</dbReference>
<evidence type="ECO:0000256" key="5">
    <source>
        <dbReference type="RuleBase" id="RU361279"/>
    </source>
</evidence>
<gene>
    <name evidence="6" type="ORF">LH5_02209</name>
</gene>
<accession>A0A3S8SEZ1</accession>
<dbReference type="NCBIfam" id="TIGR02727">
    <property type="entry name" value="MTHFS_bact"/>
    <property type="match status" value="1"/>
</dbReference>
<dbReference type="AlphaFoldDB" id="A0A3S8SEZ1"/>
<dbReference type="Proteomes" id="UP000267945">
    <property type="component" value="Chromosome"/>
</dbReference>
<dbReference type="SUPFAM" id="SSF100950">
    <property type="entry name" value="NagB/RpiA/CoA transferase-like"/>
    <property type="match status" value="1"/>
</dbReference>
<dbReference type="InterPro" id="IPR037171">
    <property type="entry name" value="NagB/RpiA_transferase-like"/>
</dbReference>
<dbReference type="GO" id="GO:0046872">
    <property type="term" value="F:metal ion binding"/>
    <property type="evidence" value="ECO:0007669"/>
    <property type="project" value="UniProtKB-KW"/>
</dbReference>
<organism evidence="6 7">
    <name type="scientific">Lactobacillus helveticus</name>
    <name type="common">Lactobacillus suntoryeus</name>
    <dbReference type="NCBI Taxonomy" id="1587"/>
    <lineage>
        <taxon>Bacteria</taxon>
        <taxon>Bacillati</taxon>
        <taxon>Bacillota</taxon>
        <taxon>Bacilli</taxon>
        <taxon>Lactobacillales</taxon>
        <taxon>Lactobacillaceae</taxon>
        <taxon>Lactobacillus</taxon>
    </lineage>
</organism>
<keyword evidence="3 4" id="KW-0067">ATP-binding</keyword>
<dbReference type="GO" id="GO:0009396">
    <property type="term" value="P:folic acid-containing compound biosynthetic process"/>
    <property type="evidence" value="ECO:0007669"/>
    <property type="project" value="TreeGrafter"/>
</dbReference>
<comment type="cofactor">
    <cofactor evidence="5">
        <name>Mg(2+)</name>
        <dbReference type="ChEBI" id="CHEBI:18420"/>
    </cofactor>
</comment>
<dbReference type="EMBL" id="CP019581">
    <property type="protein sequence ID" value="AZK92395.1"/>
    <property type="molecule type" value="Genomic_DNA"/>
</dbReference>
<dbReference type="EC" id="6.3.3.2" evidence="5"/>
<dbReference type="PANTHER" id="PTHR23407">
    <property type="entry name" value="ATPASE INHIBITOR/5-FORMYLTETRAHYDROFOLATE CYCLO-LIGASE"/>
    <property type="match status" value="1"/>
</dbReference>
<feature type="binding site" evidence="4">
    <location>
        <begin position="12"/>
        <end position="16"/>
    </location>
    <ligand>
        <name>ATP</name>
        <dbReference type="ChEBI" id="CHEBI:30616"/>
    </ligand>
</feature>
<reference evidence="6 7" key="1">
    <citation type="submission" date="2017-02" db="EMBL/GenBank/DDBJ databases">
        <title>Complete genome sequence of Lactobacillus helveticus.</title>
        <authorList>
            <person name="Kim J.F."/>
            <person name="Chung Y."/>
            <person name="Kwak M."/>
        </authorList>
    </citation>
    <scope>NUCLEOTIDE SEQUENCE [LARGE SCALE GENOMIC DNA]</scope>
    <source>
        <strain evidence="6 7">LH5</strain>
    </source>
</reference>
<evidence type="ECO:0000256" key="1">
    <source>
        <dbReference type="ARBA" id="ARBA00010638"/>
    </source>
</evidence>
<evidence type="ECO:0000313" key="6">
    <source>
        <dbReference type="EMBL" id="AZK92395.1"/>
    </source>
</evidence>
<protein>
    <recommendedName>
        <fullName evidence="5">5-formyltetrahydrofolate cyclo-ligase</fullName>
        <ecNumber evidence="5">6.3.3.2</ecNumber>
    </recommendedName>
</protein>
<dbReference type="Gene3D" id="3.40.50.10420">
    <property type="entry name" value="NagB/RpiA/CoA transferase-like"/>
    <property type="match status" value="1"/>
</dbReference>
<dbReference type="GO" id="GO:0035999">
    <property type="term" value="P:tetrahydrofolate interconversion"/>
    <property type="evidence" value="ECO:0007669"/>
    <property type="project" value="TreeGrafter"/>
</dbReference>
<proteinExistence type="inferred from homology"/>
<dbReference type="Pfam" id="PF01812">
    <property type="entry name" value="5-FTHF_cyc-lig"/>
    <property type="match status" value="1"/>
</dbReference>
<evidence type="ECO:0000256" key="3">
    <source>
        <dbReference type="ARBA" id="ARBA00022840"/>
    </source>
</evidence>
<dbReference type="GO" id="GO:0030272">
    <property type="term" value="F:5-formyltetrahydrofolate cyclo-ligase activity"/>
    <property type="evidence" value="ECO:0007669"/>
    <property type="project" value="UniProtKB-EC"/>
</dbReference>
<feature type="binding site" evidence="4">
    <location>
        <begin position="143"/>
        <end position="151"/>
    </location>
    <ligand>
        <name>ATP</name>
        <dbReference type="ChEBI" id="CHEBI:30616"/>
    </ligand>
</feature>
<comment type="catalytic activity">
    <reaction evidence="5">
        <text>(6S)-5-formyl-5,6,7,8-tetrahydrofolate + ATP = (6R)-5,10-methenyltetrahydrofolate + ADP + phosphate</text>
        <dbReference type="Rhea" id="RHEA:10488"/>
        <dbReference type="ChEBI" id="CHEBI:30616"/>
        <dbReference type="ChEBI" id="CHEBI:43474"/>
        <dbReference type="ChEBI" id="CHEBI:57455"/>
        <dbReference type="ChEBI" id="CHEBI:57457"/>
        <dbReference type="ChEBI" id="CHEBI:456216"/>
        <dbReference type="EC" id="6.3.3.2"/>
    </reaction>
</comment>